<protein>
    <recommendedName>
        <fullName evidence="2">BURP domain-containing protein</fullName>
    </recommendedName>
</protein>
<reference evidence="3 4" key="1">
    <citation type="journal article" date="2011" name="Science">
        <title>The Selaginella genome identifies genetic changes associated with the evolution of vascular plants.</title>
        <authorList>
            <person name="Banks J.A."/>
            <person name="Nishiyama T."/>
            <person name="Hasebe M."/>
            <person name="Bowman J.L."/>
            <person name="Gribskov M."/>
            <person name="dePamphilis C."/>
            <person name="Albert V.A."/>
            <person name="Aono N."/>
            <person name="Aoyama T."/>
            <person name="Ambrose B.A."/>
            <person name="Ashton N.W."/>
            <person name="Axtell M.J."/>
            <person name="Barker E."/>
            <person name="Barker M.S."/>
            <person name="Bennetzen J.L."/>
            <person name="Bonawitz N.D."/>
            <person name="Chapple C."/>
            <person name="Cheng C."/>
            <person name="Correa L.G."/>
            <person name="Dacre M."/>
            <person name="DeBarry J."/>
            <person name="Dreyer I."/>
            <person name="Elias M."/>
            <person name="Engstrom E.M."/>
            <person name="Estelle M."/>
            <person name="Feng L."/>
            <person name="Finet C."/>
            <person name="Floyd S.K."/>
            <person name="Frommer W.B."/>
            <person name="Fujita T."/>
            <person name="Gramzow L."/>
            <person name="Gutensohn M."/>
            <person name="Harholt J."/>
            <person name="Hattori M."/>
            <person name="Heyl A."/>
            <person name="Hirai T."/>
            <person name="Hiwatashi Y."/>
            <person name="Ishikawa M."/>
            <person name="Iwata M."/>
            <person name="Karol K.G."/>
            <person name="Koehler B."/>
            <person name="Kolukisaoglu U."/>
            <person name="Kubo M."/>
            <person name="Kurata T."/>
            <person name="Lalonde S."/>
            <person name="Li K."/>
            <person name="Li Y."/>
            <person name="Litt A."/>
            <person name="Lyons E."/>
            <person name="Manning G."/>
            <person name="Maruyama T."/>
            <person name="Michael T.P."/>
            <person name="Mikami K."/>
            <person name="Miyazaki S."/>
            <person name="Morinaga S."/>
            <person name="Murata T."/>
            <person name="Mueller-Roeber B."/>
            <person name="Nelson D.R."/>
            <person name="Obara M."/>
            <person name="Oguri Y."/>
            <person name="Olmstead R.G."/>
            <person name="Onodera N."/>
            <person name="Petersen B.L."/>
            <person name="Pils B."/>
            <person name="Prigge M."/>
            <person name="Rensing S.A."/>
            <person name="Riano-Pachon D.M."/>
            <person name="Roberts A.W."/>
            <person name="Sato Y."/>
            <person name="Scheller H.V."/>
            <person name="Schulz B."/>
            <person name="Schulz C."/>
            <person name="Shakirov E.V."/>
            <person name="Shibagaki N."/>
            <person name="Shinohara N."/>
            <person name="Shippen D.E."/>
            <person name="Soerensen I."/>
            <person name="Sotooka R."/>
            <person name="Sugimoto N."/>
            <person name="Sugita M."/>
            <person name="Sumikawa N."/>
            <person name="Tanurdzic M."/>
            <person name="Theissen G."/>
            <person name="Ulvskov P."/>
            <person name="Wakazuki S."/>
            <person name="Weng J.K."/>
            <person name="Willats W.W."/>
            <person name="Wipf D."/>
            <person name="Wolf P.G."/>
            <person name="Yang L."/>
            <person name="Zimmer A.D."/>
            <person name="Zhu Q."/>
            <person name="Mitros T."/>
            <person name="Hellsten U."/>
            <person name="Loque D."/>
            <person name="Otillar R."/>
            <person name="Salamov A."/>
            <person name="Schmutz J."/>
            <person name="Shapiro H."/>
            <person name="Lindquist E."/>
            <person name="Lucas S."/>
            <person name="Rokhsar D."/>
            <person name="Grigoriev I.V."/>
        </authorList>
    </citation>
    <scope>NUCLEOTIDE SEQUENCE [LARGE SCALE GENOMIC DNA]</scope>
</reference>
<dbReference type="PANTHER" id="PTHR31236">
    <property type="entry name" value="BURP DOMAIN PROTEIN USPL1-LIKE"/>
    <property type="match status" value="1"/>
</dbReference>
<dbReference type="KEGG" id="smo:SELMODRAFT_411686"/>
<feature type="signal peptide" evidence="1">
    <location>
        <begin position="1"/>
        <end position="22"/>
    </location>
</feature>
<dbReference type="InParanoid" id="D8RIQ3"/>
<feature type="chain" id="PRO_5003121842" description="BURP domain-containing protein" evidence="1">
    <location>
        <begin position="23"/>
        <end position="322"/>
    </location>
</feature>
<dbReference type="InterPro" id="IPR044816">
    <property type="entry name" value="BURP"/>
</dbReference>
<dbReference type="STRING" id="88036.D8RIQ3"/>
<dbReference type="Pfam" id="PF03181">
    <property type="entry name" value="BURP"/>
    <property type="match status" value="1"/>
</dbReference>
<dbReference type="InterPro" id="IPR004873">
    <property type="entry name" value="BURP_dom"/>
</dbReference>
<evidence type="ECO:0000256" key="1">
    <source>
        <dbReference type="SAM" id="SignalP"/>
    </source>
</evidence>
<keyword evidence="4" id="KW-1185">Reference proteome</keyword>
<gene>
    <name evidence="3" type="ORF">SELMODRAFT_411686</name>
</gene>
<dbReference type="eggNOG" id="ENOG502SKYI">
    <property type="taxonomic scope" value="Eukaryota"/>
</dbReference>
<keyword evidence="1" id="KW-0732">Signal</keyword>
<dbReference type="PROSITE" id="PS51277">
    <property type="entry name" value="BURP"/>
    <property type="match status" value="1"/>
</dbReference>
<dbReference type="EMBL" id="GL377581">
    <property type="protein sequence ID" value="EFJ27567.1"/>
    <property type="molecule type" value="Genomic_DNA"/>
</dbReference>
<dbReference type="OMA" id="LYPGSKM"/>
<dbReference type="PANTHER" id="PTHR31236:SF45">
    <property type="entry name" value="BURP DOMAIN-CONTAINING PROTEIN"/>
    <property type="match status" value="1"/>
</dbReference>
<feature type="domain" description="BURP" evidence="2">
    <location>
        <begin position="107"/>
        <end position="322"/>
    </location>
</feature>
<dbReference type="HOGENOM" id="CLU_957785_0_0_1"/>
<dbReference type="AlphaFoldDB" id="D8RIQ3"/>
<evidence type="ECO:0000313" key="4">
    <source>
        <dbReference type="Proteomes" id="UP000001514"/>
    </source>
</evidence>
<dbReference type="SMART" id="SM01045">
    <property type="entry name" value="BURP"/>
    <property type="match status" value="1"/>
</dbReference>
<organism evidence="4">
    <name type="scientific">Selaginella moellendorffii</name>
    <name type="common">Spikemoss</name>
    <dbReference type="NCBI Taxonomy" id="88036"/>
    <lineage>
        <taxon>Eukaryota</taxon>
        <taxon>Viridiplantae</taxon>
        <taxon>Streptophyta</taxon>
        <taxon>Embryophyta</taxon>
        <taxon>Tracheophyta</taxon>
        <taxon>Lycopodiopsida</taxon>
        <taxon>Selaginellales</taxon>
        <taxon>Selaginellaceae</taxon>
        <taxon>Selaginella</taxon>
    </lineage>
</organism>
<proteinExistence type="predicted"/>
<name>D8RIQ3_SELML</name>
<dbReference type="Gramene" id="EFJ27567">
    <property type="protein sequence ID" value="EFJ27567"/>
    <property type="gene ID" value="SELMODRAFT_411686"/>
</dbReference>
<evidence type="ECO:0000313" key="3">
    <source>
        <dbReference type="EMBL" id="EFJ27567.1"/>
    </source>
</evidence>
<evidence type="ECO:0000259" key="2">
    <source>
        <dbReference type="PROSITE" id="PS51277"/>
    </source>
</evidence>
<accession>D8RIQ3</accession>
<sequence>MANLTVLILFSVFAIFFVCAAGLTHSNEWFNGKDSVPFALENFIASPVSLDLGSSGFCSAAGIRCNDTGLSPCSNKPYRRRLLDAELDGALVCDPVRSIQVVNTRRFFHLSEFTPGSLFTFPAFYNAPATRFLAHPLAAKISLDPQELPVTMATLHIVNAPVMKLFMVSTLSACAHAPSSIETKRCTPSLRELSSFVSVALNTTSPVVRGSKGTSHMDQLLANKQVQVRKLAEIVPVSKPHVACHRMAYPFMLHYCHMVQGTHVFSVTVAAHHDDEVEYLLECHTITKYMKLGNAILNQLSLKPGEGEFCHLVESSALIFTN</sequence>
<dbReference type="Proteomes" id="UP000001514">
    <property type="component" value="Unassembled WGS sequence"/>
</dbReference>